<keyword evidence="4" id="KW-1185">Reference proteome</keyword>
<evidence type="ECO:0000256" key="1">
    <source>
        <dbReference type="SAM" id="Coils"/>
    </source>
</evidence>
<feature type="compositionally biased region" description="Basic and acidic residues" evidence="2">
    <location>
        <begin position="464"/>
        <end position="478"/>
    </location>
</feature>
<dbReference type="AlphaFoldDB" id="A0AAV9NUB9"/>
<sequence>MGGVQSVVSEAVAAVVDTADVVGKVVIGTREGVGKAVVAAAADASAAVEHGLKEVEVKAQEIKDDASKEFDNVSKNITEGAEHVGNSIGDLFYPDNPKRCARAQQLKDDIDSMKAELDTITADINKSLAELAPGLARMLKEQGLSTLSDLEAKIDSSLPPEASQQWKDLTKHLSRDVSIEKLILTVTAAATAGTAIEVVGAVMAMIAVAVAIMAIIDASKEREEYGKIIAKLAFARVDARQTLEQARLYQTFVGTLRLYLKKPAIATFDEWTNGKFNQRILELSRSRIISDLSLLDTDREGGSWTQEDPDVTVLPPSVTQSAPEAVAAATKDTTQAVDPHAAVSDSLTASAVVAQTSAQDPLATVRGVTEDSPLAVDAVDTIGETADNSTTFPQTAIKTVTLGLDRNRAVKASSKRMLTRGHDNQNGERHVDGAGHSPQGRGNDTRDHSQPQTDQGGRGRSGSRHRDGTQQRARDDGPRGAYHRQIQHRHSRRPDFRKTIMQLIHSANKPGDKIPPRDFRVLKQESRTDCVVIDVHTNDEWHVHANYTEPLPEHVDLKDAPFTFTNVKTQEQLQDCQILLLGHFTRAPRPSGRPSRQQLRQQVKSRKPTHLSELEPARSEPLSSISGVDTLDSTTTTTFPTLPTHTEKPSTGFDTFGSSIFTNLPLESLAFGDTFLAIDKEHPTSSSYGTGLDFQPEISMLELDFSAGSLSEVWLKKGIQPHIFMNRDKSYHLKKLAALNSVLLQHLAVIDKLVYGDCCGNSPLMERTLPAQHSSLHSHHPESNLDIKAILGALQEFTSIVGSFLMFTPITTAPRLTPYLDTSEEDAKSDCSDIEFDKRSLPEGTSDTGHCWTDHDLPSATEQTSRGDTSSGGPLIDYPTILALTTCYVSLVRLLRMAFYRILSCLEALSEHDAVPSYKSLPPLIPNLDLGGFSFSMHRSMQISVFMHVALDLLWRAEKGITAVAAAERTGASTTSSGHMELLKTMLKQEAATAERLIHTSKSGAIGRQSLKSLAGRIRDLCRGHVCLQLEETTFQVDTTGATFDAGMELAG</sequence>
<evidence type="ECO:0000256" key="2">
    <source>
        <dbReference type="SAM" id="MobiDB-lite"/>
    </source>
</evidence>
<feature type="compositionally biased region" description="Basic residues" evidence="2">
    <location>
        <begin position="481"/>
        <end position="492"/>
    </location>
</feature>
<evidence type="ECO:0000313" key="4">
    <source>
        <dbReference type="Proteomes" id="UP001358417"/>
    </source>
</evidence>
<evidence type="ECO:0000313" key="3">
    <source>
        <dbReference type="EMBL" id="KAK5064628.1"/>
    </source>
</evidence>
<organism evidence="3 4">
    <name type="scientific">Exophiala bonariae</name>
    <dbReference type="NCBI Taxonomy" id="1690606"/>
    <lineage>
        <taxon>Eukaryota</taxon>
        <taxon>Fungi</taxon>
        <taxon>Dikarya</taxon>
        <taxon>Ascomycota</taxon>
        <taxon>Pezizomycotina</taxon>
        <taxon>Eurotiomycetes</taxon>
        <taxon>Chaetothyriomycetidae</taxon>
        <taxon>Chaetothyriales</taxon>
        <taxon>Herpotrichiellaceae</taxon>
        <taxon>Exophiala</taxon>
    </lineage>
</organism>
<feature type="coiled-coil region" evidence="1">
    <location>
        <begin position="103"/>
        <end position="130"/>
    </location>
</feature>
<proteinExistence type="predicted"/>
<name>A0AAV9NUB9_9EURO</name>
<feature type="compositionally biased region" description="Polar residues" evidence="2">
    <location>
        <begin position="860"/>
        <end position="871"/>
    </location>
</feature>
<feature type="compositionally biased region" description="Basic and acidic residues" evidence="2">
    <location>
        <begin position="420"/>
        <end position="433"/>
    </location>
</feature>
<accession>A0AAV9NUB9</accession>
<dbReference type="RefSeq" id="XP_064711952.1">
    <property type="nucleotide sequence ID" value="XM_064844092.1"/>
</dbReference>
<reference evidence="3 4" key="1">
    <citation type="submission" date="2023-08" db="EMBL/GenBank/DDBJ databases">
        <title>Black Yeasts Isolated from many extreme environments.</title>
        <authorList>
            <person name="Coleine C."/>
            <person name="Stajich J.E."/>
            <person name="Selbmann L."/>
        </authorList>
    </citation>
    <scope>NUCLEOTIDE SEQUENCE [LARGE SCALE GENOMIC DNA]</scope>
    <source>
        <strain evidence="3 4">CCFEE 5792</strain>
    </source>
</reference>
<feature type="region of interest" description="Disordered" evidence="2">
    <location>
        <begin position="585"/>
        <end position="648"/>
    </location>
</feature>
<feature type="compositionally biased region" description="Low complexity" evidence="2">
    <location>
        <begin position="629"/>
        <end position="644"/>
    </location>
</feature>
<dbReference type="Proteomes" id="UP001358417">
    <property type="component" value="Unassembled WGS sequence"/>
</dbReference>
<feature type="region of interest" description="Disordered" evidence="2">
    <location>
        <begin position="839"/>
        <end position="871"/>
    </location>
</feature>
<gene>
    <name evidence="3" type="ORF">LTR84_000462</name>
</gene>
<comment type="caution">
    <text evidence="3">The sequence shown here is derived from an EMBL/GenBank/DDBJ whole genome shotgun (WGS) entry which is preliminary data.</text>
</comment>
<dbReference type="GeneID" id="89968684"/>
<dbReference type="EMBL" id="JAVRRD010000001">
    <property type="protein sequence ID" value="KAK5064628.1"/>
    <property type="molecule type" value="Genomic_DNA"/>
</dbReference>
<feature type="region of interest" description="Disordered" evidence="2">
    <location>
        <begin position="411"/>
        <end position="496"/>
    </location>
</feature>
<keyword evidence="1" id="KW-0175">Coiled coil</keyword>
<protein>
    <submittedName>
        <fullName evidence="3">Uncharacterized protein</fullName>
    </submittedName>
</protein>